<gene>
    <name evidence="6 10" type="primary">pdxH</name>
    <name evidence="10" type="ORF">HEQ75_02900</name>
</gene>
<accession>A0ABX1DY53</accession>
<evidence type="ECO:0000256" key="6">
    <source>
        <dbReference type="HAMAP-Rule" id="MF_01629"/>
    </source>
</evidence>
<feature type="region of interest" description="Disordered" evidence="7">
    <location>
        <begin position="1"/>
        <end position="36"/>
    </location>
</feature>
<feature type="binding site" evidence="6">
    <location>
        <begin position="209"/>
        <end position="211"/>
    </location>
    <ligand>
        <name>substrate</name>
    </ligand>
</feature>
<feature type="domain" description="Pyridoxamine 5'-phosphate oxidase N-terminal" evidence="8">
    <location>
        <begin position="52"/>
        <end position="174"/>
    </location>
</feature>
<dbReference type="InterPro" id="IPR012349">
    <property type="entry name" value="Split_barrel_FMN-bd"/>
</dbReference>
<dbReference type="NCBIfam" id="TIGR00558">
    <property type="entry name" value="pdxH"/>
    <property type="match status" value="1"/>
</dbReference>
<feature type="binding site" evidence="6">
    <location>
        <position position="149"/>
    </location>
    <ligand>
        <name>substrate</name>
    </ligand>
</feature>
<dbReference type="Pfam" id="PF01243">
    <property type="entry name" value="PNPOx_N"/>
    <property type="match status" value="1"/>
</dbReference>
<evidence type="ECO:0000256" key="3">
    <source>
        <dbReference type="ARBA" id="ARBA00022643"/>
    </source>
</evidence>
<feature type="binding site" evidence="6">
    <location>
        <begin position="158"/>
        <end position="159"/>
    </location>
    <ligand>
        <name>FMN</name>
        <dbReference type="ChEBI" id="CHEBI:58210"/>
    </ligand>
</feature>
<dbReference type="InterPro" id="IPR019576">
    <property type="entry name" value="Pyridoxamine_oxidase_dimer_C"/>
</dbReference>
<evidence type="ECO:0000256" key="2">
    <source>
        <dbReference type="ARBA" id="ARBA00022630"/>
    </source>
</evidence>
<evidence type="ECO:0000256" key="1">
    <source>
        <dbReference type="ARBA" id="ARBA00007301"/>
    </source>
</evidence>
<comment type="similarity">
    <text evidence="1 6">Belongs to the pyridoxamine 5'-phosphate oxidase family.</text>
</comment>
<evidence type="ECO:0000256" key="5">
    <source>
        <dbReference type="ARBA" id="ARBA00023096"/>
    </source>
</evidence>
<dbReference type="Pfam" id="PF10590">
    <property type="entry name" value="PNP_phzG_C"/>
    <property type="match status" value="1"/>
</dbReference>
<dbReference type="HAMAP" id="MF_01629">
    <property type="entry name" value="PdxH"/>
    <property type="match status" value="1"/>
</dbReference>
<keyword evidence="4 6" id="KW-0560">Oxidoreductase</keyword>
<name>A0ABX1DY53_9PROT</name>
<keyword evidence="11" id="KW-1185">Reference proteome</keyword>
<feature type="binding site" evidence="6">
    <location>
        <position position="213"/>
    </location>
    <ligand>
        <name>FMN</name>
        <dbReference type="ChEBI" id="CHEBI:58210"/>
    </ligand>
</feature>
<feature type="domain" description="Pyridoxine 5'-phosphate oxidase dimerisation C-terminal" evidence="9">
    <location>
        <begin position="190"/>
        <end position="230"/>
    </location>
</feature>
<dbReference type="NCBIfam" id="NF004231">
    <property type="entry name" value="PRK05679.1"/>
    <property type="match status" value="1"/>
</dbReference>
<dbReference type="SUPFAM" id="SSF50475">
    <property type="entry name" value="FMN-binding split barrel"/>
    <property type="match status" value="1"/>
</dbReference>
<dbReference type="InterPro" id="IPR000659">
    <property type="entry name" value="Pyridox_Oxase"/>
</dbReference>
<dbReference type="PANTHER" id="PTHR10851">
    <property type="entry name" value="PYRIDOXINE-5-PHOSPHATE OXIDASE"/>
    <property type="match status" value="1"/>
</dbReference>
<dbReference type="EC" id="1.4.3.5" evidence="6"/>
<keyword evidence="5 6" id="KW-0664">Pyridoxine biosynthesis</keyword>
<feature type="binding site" evidence="6">
    <location>
        <position position="141"/>
    </location>
    <ligand>
        <name>substrate</name>
    </ligand>
</feature>
<feature type="binding site" evidence="6">
    <location>
        <begin position="94"/>
        <end position="95"/>
    </location>
    <ligand>
        <name>FMN</name>
        <dbReference type="ChEBI" id="CHEBI:58210"/>
    </ligand>
</feature>
<evidence type="ECO:0000256" key="4">
    <source>
        <dbReference type="ARBA" id="ARBA00023002"/>
    </source>
</evidence>
<evidence type="ECO:0000259" key="8">
    <source>
        <dbReference type="Pfam" id="PF01243"/>
    </source>
</evidence>
<comment type="caution">
    <text evidence="10">The sequence shown here is derived from an EMBL/GenBank/DDBJ whole genome shotgun (WGS) entry which is preliminary data.</text>
</comment>
<evidence type="ECO:0000256" key="7">
    <source>
        <dbReference type="SAM" id="MobiDB-lite"/>
    </source>
</evidence>
<keyword evidence="2 6" id="KW-0285">Flavoprotein</keyword>
<keyword evidence="3 6" id="KW-0288">FMN</keyword>
<feature type="binding site" evidence="6">
    <location>
        <position position="101"/>
    </location>
    <ligand>
        <name>FMN</name>
        <dbReference type="ChEBI" id="CHEBI:58210"/>
    </ligand>
</feature>
<dbReference type="GO" id="GO:0004733">
    <property type="term" value="F:pyridoxamine phosphate oxidase activity"/>
    <property type="evidence" value="ECO:0007669"/>
    <property type="project" value="UniProtKB-EC"/>
</dbReference>
<feature type="binding site" evidence="6">
    <location>
        <position position="145"/>
    </location>
    <ligand>
        <name>substrate</name>
    </ligand>
</feature>
<comment type="subunit">
    <text evidence="6">Homodimer.</text>
</comment>
<comment type="function">
    <text evidence="6">Catalyzes the oxidation of either pyridoxine 5'-phosphate (PNP) or pyridoxamine 5'-phosphate (PMP) into pyridoxal 5'-phosphate (PLP).</text>
</comment>
<dbReference type="EMBL" id="JAAVNE010000003">
    <property type="protein sequence ID" value="NKC29796.1"/>
    <property type="molecule type" value="Genomic_DNA"/>
</dbReference>
<feature type="binding site" evidence="6">
    <location>
        <position position="84"/>
    </location>
    <ligand>
        <name>substrate</name>
    </ligand>
</feature>
<feature type="binding site" evidence="6">
    <location>
        <position position="203"/>
    </location>
    <ligand>
        <name>FMN</name>
        <dbReference type="ChEBI" id="CHEBI:58210"/>
    </ligand>
</feature>
<comment type="catalytic activity">
    <reaction evidence="6">
        <text>pyridoxamine 5'-phosphate + O2 + H2O = pyridoxal 5'-phosphate + H2O2 + NH4(+)</text>
        <dbReference type="Rhea" id="RHEA:15817"/>
        <dbReference type="ChEBI" id="CHEBI:15377"/>
        <dbReference type="ChEBI" id="CHEBI:15379"/>
        <dbReference type="ChEBI" id="CHEBI:16240"/>
        <dbReference type="ChEBI" id="CHEBI:28938"/>
        <dbReference type="ChEBI" id="CHEBI:58451"/>
        <dbReference type="ChEBI" id="CHEBI:597326"/>
        <dbReference type="EC" id="1.4.3.5"/>
    </reaction>
</comment>
<evidence type="ECO:0000313" key="10">
    <source>
        <dbReference type="EMBL" id="NKC29796.1"/>
    </source>
</evidence>
<sequence>MGGTGGWLRRPERDGTCPCHGQGASHLSGGPRTGVAQLDAHDPIAEFEAWMAEAAQSEPNDPNAVCLATATPEGRPSARMVLLKDVDPRGFVFYTNLESRKGQELAGNPFAALCFHWKTLARSVRVEGRVEAVSAAEADAYYASRARGSRIGAWASRQSRPLESRFALEKAVAEQTLRFGLGEIPRPPHWSGFRLLPDRMELWRDMPFRLHERRVFHRDGAGWRIEMLYP</sequence>
<comment type="pathway">
    <text evidence="6">Cofactor metabolism; pyridoxal 5'-phosphate salvage; pyridoxal 5'-phosphate from pyridoxamine 5'-phosphate: step 1/1.</text>
</comment>
<organism evidence="10 11">
    <name type="scientific">Falsiroseomonas selenitidurans</name>
    <dbReference type="NCBI Taxonomy" id="2716335"/>
    <lineage>
        <taxon>Bacteria</taxon>
        <taxon>Pseudomonadati</taxon>
        <taxon>Pseudomonadota</taxon>
        <taxon>Alphaproteobacteria</taxon>
        <taxon>Acetobacterales</taxon>
        <taxon>Roseomonadaceae</taxon>
        <taxon>Falsiroseomonas</taxon>
    </lineage>
</organism>
<comment type="caution">
    <text evidence="6">Lacks conserved residue(s) required for the propagation of feature annotation.</text>
</comment>
<feature type="binding site" evidence="6">
    <location>
        <begin position="79"/>
        <end position="84"/>
    </location>
    <ligand>
        <name>FMN</name>
        <dbReference type="ChEBI" id="CHEBI:58210"/>
    </ligand>
</feature>
<dbReference type="InterPro" id="IPR011576">
    <property type="entry name" value="Pyridox_Oxase_N"/>
</dbReference>
<comment type="cofactor">
    <cofactor evidence="6">
        <name>FMN</name>
        <dbReference type="ChEBI" id="CHEBI:58210"/>
    </cofactor>
    <text evidence="6">Binds 1 FMN per subunit.</text>
</comment>
<comment type="pathway">
    <text evidence="6">Cofactor metabolism; pyridoxal 5'-phosphate salvage; pyridoxal 5'-phosphate from pyridoxine 5'-phosphate: step 1/1.</text>
</comment>
<reference evidence="10 11" key="1">
    <citation type="submission" date="2020-03" db="EMBL/GenBank/DDBJ databases">
        <title>Roseomonas selenitidurans sp. nov. isolated from urban soil.</title>
        <authorList>
            <person name="Liu H."/>
        </authorList>
    </citation>
    <scope>NUCLEOTIDE SEQUENCE [LARGE SCALE GENOMIC DNA]</scope>
    <source>
        <strain evidence="10 11">BU-1</strain>
    </source>
</reference>
<dbReference type="PANTHER" id="PTHR10851:SF0">
    <property type="entry name" value="PYRIDOXINE-5'-PHOSPHATE OXIDASE"/>
    <property type="match status" value="1"/>
</dbReference>
<dbReference type="Proteomes" id="UP000787635">
    <property type="component" value="Unassembled WGS sequence"/>
</dbReference>
<proteinExistence type="inferred from homology"/>
<evidence type="ECO:0000259" key="9">
    <source>
        <dbReference type="Pfam" id="PF10590"/>
    </source>
</evidence>
<dbReference type="Gene3D" id="2.30.110.10">
    <property type="entry name" value="Electron Transport, Fmn-binding Protein, Chain A"/>
    <property type="match status" value="1"/>
</dbReference>
<feature type="binding site" evidence="6">
    <location>
        <position position="100"/>
    </location>
    <ligand>
        <name>FMN</name>
        <dbReference type="ChEBI" id="CHEBI:58210"/>
    </ligand>
</feature>
<protein>
    <recommendedName>
        <fullName evidence="6">Pyridoxine/pyridoxamine 5'-phosphate oxidase</fullName>
        <ecNumber evidence="6">1.4.3.5</ecNumber>
    </recommendedName>
    <alternativeName>
        <fullName evidence="6">PNP/PMP oxidase</fullName>
        <shortName evidence="6">PNPOx</shortName>
    </alternativeName>
    <alternativeName>
        <fullName evidence="6">Pyridoxal 5'-phosphate synthase</fullName>
    </alternativeName>
</protein>
<comment type="catalytic activity">
    <reaction evidence="6">
        <text>pyridoxine 5'-phosphate + O2 = pyridoxal 5'-phosphate + H2O2</text>
        <dbReference type="Rhea" id="RHEA:15149"/>
        <dbReference type="ChEBI" id="CHEBI:15379"/>
        <dbReference type="ChEBI" id="CHEBI:16240"/>
        <dbReference type="ChEBI" id="CHEBI:58589"/>
        <dbReference type="ChEBI" id="CHEBI:597326"/>
        <dbReference type="EC" id="1.4.3.5"/>
    </reaction>
</comment>
<dbReference type="PIRSF" id="PIRSF000190">
    <property type="entry name" value="Pyd_amn-ph_oxd"/>
    <property type="match status" value="1"/>
</dbReference>
<evidence type="ECO:0000313" key="11">
    <source>
        <dbReference type="Proteomes" id="UP000787635"/>
    </source>
</evidence>